<dbReference type="Gene3D" id="2.180.10.10">
    <property type="entry name" value="RHS repeat-associated core"/>
    <property type="match status" value="1"/>
</dbReference>
<dbReference type="SUPFAM" id="SSF53955">
    <property type="entry name" value="Lysozyme-like"/>
    <property type="match status" value="1"/>
</dbReference>
<dbReference type="OrthoDB" id="104102at2"/>
<dbReference type="RefSeq" id="WP_041975435.1">
    <property type="nucleotide sequence ID" value="NZ_CBXV010000004.1"/>
</dbReference>
<evidence type="ECO:0000313" key="2">
    <source>
        <dbReference type="Proteomes" id="UP000031518"/>
    </source>
</evidence>
<sequence length="336" mass="36641">MTDEAGNVVAVVELDPWGGETDRSVNQRQQPYLYTSYERDGDGVDQALMRSYHGWWTRFNEPDPWEGSYDLTDPQSFNRYTYVQNDPVNFTDPSGLLRVAVVVNCRTNWVWKEHVEGGGDWYDKGEVCELMVIEVGGGEIGGGGGGTPGRPDEINFFKAPPLYEECAKHISGVPLPSAQATAAILATSCLEGVDPTLLAATWLLESSFDFAPMSNPNDYTPGNQDVGPMQINYRTWAGSSLLNGLGVNNIFGSVTGLTVGSQFFDGDPTANLRAGARILKSYEGAGRANAAGYYRTGRGGFLKGPKGRAEFNARRNLFNKIAPAFDNFFKCLRGGK</sequence>
<accession>A0A0B6WZ33</accession>
<reference evidence="1 2" key="2">
    <citation type="submission" date="2015-01" db="EMBL/GenBank/DDBJ databases">
        <title>Complete genome sequence of Pyrinomonas methylaliphatogenes type strain K22T.</title>
        <authorList>
            <person name="Lee K.C.Y."/>
            <person name="Power J.F."/>
            <person name="Dunfield P.F."/>
            <person name="Morgan X.C."/>
            <person name="Huttenhower C."/>
            <person name="Stott M.B."/>
        </authorList>
    </citation>
    <scope>NUCLEOTIDE SEQUENCE [LARGE SCALE GENOMIC DNA]</scope>
    <source>
        <strain evidence="1 2">K22</strain>
    </source>
</reference>
<proteinExistence type="predicted"/>
<dbReference type="InterPro" id="IPR050708">
    <property type="entry name" value="T6SS_VgrG/RHS"/>
</dbReference>
<evidence type="ECO:0000313" key="1">
    <source>
        <dbReference type="EMBL" id="CDM65425.1"/>
    </source>
</evidence>
<dbReference type="AlphaFoldDB" id="A0A0B6WZ33"/>
<organism evidence="1 2">
    <name type="scientific">Pyrinomonas methylaliphatogenes</name>
    <dbReference type="NCBI Taxonomy" id="454194"/>
    <lineage>
        <taxon>Bacteria</taxon>
        <taxon>Pseudomonadati</taxon>
        <taxon>Acidobacteriota</taxon>
        <taxon>Blastocatellia</taxon>
        <taxon>Blastocatellales</taxon>
        <taxon>Pyrinomonadaceae</taxon>
        <taxon>Pyrinomonas</taxon>
    </lineage>
</organism>
<dbReference type="PANTHER" id="PTHR32305">
    <property type="match status" value="1"/>
</dbReference>
<dbReference type="Gene3D" id="1.10.530.10">
    <property type="match status" value="1"/>
</dbReference>
<dbReference type="Proteomes" id="UP000031518">
    <property type="component" value="Unassembled WGS sequence"/>
</dbReference>
<gene>
    <name evidence="1" type="ORF">PYK22_01424</name>
</gene>
<dbReference type="STRING" id="454194.PYK22_01424"/>
<dbReference type="PANTHER" id="PTHR32305:SF17">
    <property type="entry name" value="TRNA NUCLEASE WAPA"/>
    <property type="match status" value="1"/>
</dbReference>
<dbReference type="EMBL" id="CBXV010000004">
    <property type="protein sequence ID" value="CDM65425.1"/>
    <property type="molecule type" value="Genomic_DNA"/>
</dbReference>
<dbReference type="InterPro" id="IPR023346">
    <property type="entry name" value="Lysozyme-like_dom_sf"/>
</dbReference>
<protein>
    <submittedName>
        <fullName evidence="1">RHS repeat-associated core domain</fullName>
    </submittedName>
</protein>
<keyword evidence="2" id="KW-1185">Reference proteome</keyword>
<reference evidence="1 2" key="1">
    <citation type="submission" date="2013-12" db="EMBL/GenBank/DDBJ databases">
        <authorList>
            <person name="Stott M."/>
        </authorList>
    </citation>
    <scope>NUCLEOTIDE SEQUENCE [LARGE SCALE GENOMIC DNA]</scope>
    <source>
        <strain evidence="1 2">K22</strain>
    </source>
</reference>
<name>A0A0B6WZ33_9BACT</name>
<dbReference type="InterPro" id="IPR022385">
    <property type="entry name" value="Rhs_assc_core"/>
</dbReference>
<dbReference type="NCBIfam" id="TIGR03696">
    <property type="entry name" value="Rhs_assc_core"/>
    <property type="match status" value="1"/>
</dbReference>